<feature type="domain" description="ACT" evidence="2">
    <location>
        <begin position="102"/>
        <end position="182"/>
    </location>
</feature>
<dbReference type="SUPFAM" id="SSF55021">
    <property type="entry name" value="ACT-like"/>
    <property type="match status" value="1"/>
</dbReference>
<comment type="caution">
    <text evidence="3">The sequence shown here is derived from an EMBL/GenBank/DDBJ whole genome shotgun (WGS) entry which is preliminary data.</text>
</comment>
<reference evidence="4" key="1">
    <citation type="journal article" date="2019" name="Int. J. Syst. Evol. Microbiol.">
        <title>The Global Catalogue of Microorganisms (GCM) 10K type strain sequencing project: providing services to taxonomists for standard genome sequencing and annotation.</title>
        <authorList>
            <consortium name="The Broad Institute Genomics Platform"/>
            <consortium name="The Broad Institute Genome Sequencing Center for Infectious Disease"/>
            <person name="Wu L."/>
            <person name="Ma J."/>
        </authorList>
    </citation>
    <scope>NUCLEOTIDE SEQUENCE [LARGE SCALE GENOMIC DNA]</scope>
    <source>
        <strain evidence="4">JCM 3369</strain>
    </source>
</reference>
<organism evidence="3 4">
    <name type="scientific">Georgenia faecalis</name>
    <dbReference type="NCBI Taxonomy" id="2483799"/>
    <lineage>
        <taxon>Bacteria</taxon>
        <taxon>Bacillati</taxon>
        <taxon>Actinomycetota</taxon>
        <taxon>Actinomycetes</taxon>
        <taxon>Micrococcales</taxon>
        <taxon>Bogoriellaceae</taxon>
        <taxon>Georgenia</taxon>
    </lineage>
</organism>
<dbReference type="InterPro" id="IPR002912">
    <property type="entry name" value="ACT_dom"/>
</dbReference>
<dbReference type="Gene3D" id="3.30.70.260">
    <property type="match status" value="1"/>
</dbReference>
<keyword evidence="1" id="KW-1133">Transmembrane helix</keyword>
<feature type="transmembrane region" description="Helical" evidence="1">
    <location>
        <begin position="26"/>
        <end position="46"/>
    </location>
</feature>
<gene>
    <name evidence="3" type="ORF">ACFO3F_08910</name>
</gene>
<protein>
    <submittedName>
        <fullName evidence="3">ACT domain-containing protein</fullName>
    </submittedName>
</protein>
<accession>A0ABV9D9P6</accession>
<evidence type="ECO:0000256" key="1">
    <source>
        <dbReference type="SAM" id="Phobius"/>
    </source>
</evidence>
<feature type="transmembrane region" description="Helical" evidence="1">
    <location>
        <begin position="52"/>
        <end position="71"/>
    </location>
</feature>
<dbReference type="EMBL" id="JBHSGF010000005">
    <property type="protein sequence ID" value="MFC4555367.1"/>
    <property type="molecule type" value="Genomic_DNA"/>
</dbReference>
<keyword evidence="4" id="KW-1185">Reference proteome</keyword>
<sequence length="276" mass="29271">MSSHISPTDLTCEVCGRMPEPRKARMTAATVLAMLPVELAVHALILRSGLSLPFKVLVLTVTATALAIWVAEPSVMRMLRRWLHGPVLRTRERYAGAESLWRIRTKVEDRPGALGDVTHALATLGGNILDVHVHPAPGGPVDEFVVSTPAGVTPRALADAVRDADGEDPQIWPTTPLALVDGQTKALDLAVQVAADPHVLPDALAELLDAEPASGSPGAPASHLTAGATALKVPATWHGAHAFARPGRPFTLAESARAHRLAELAEVVERTRTAQR</sequence>
<evidence type="ECO:0000313" key="3">
    <source>
        <dbReference type="EMBL" id="MFC4555367.1"/>
    </source>
</evidence>
<evidence type="ECO:0000313" key="4">
    <source>
        <dbReference type="Proteomes" id="UP001595955"/>
    </source>
</evidence>
<name>A0ABV9D9P6_9MICO</name>
<dbReference type="Pfam" id="PF01842">
    <property type="entry name" value="ACT"/>
    <property type="match status" value="1"/>
</dbReference>
<dbReference type="Proteomes" id="UP001595955">
    <property type="component" value="Unassembled WGS sequence"/>
</dbReference>
<keyword evidence="1" id="KW-0472">Membrane</keyword>
<proteinExistence type="predicted"/>
<dbReference type="InterPro" id="IPR045865">
    <property type="entry name" value="ACT-like_dom_sf"/>
</dbReference>
<dbReference type="PROSITE" id="PS51671">
    <property type="entry name" value="ACT"/>
    <property type="match status" value="1"/>
</dbReference>
<keyword evidence="1" id="KW-0812">Transmembrane</keyword>
<evidence type="ECO:0000259" key="2">
    <source>
        <dbReference type="PROSITE" id="PS51671"/>
    </source>
</evidence>
<dbReference type="RefSeq" id="WP_187695850.1">
    <property type="nucleotide sequence ID" value="NZ_CP033325.1"/>
</dbReference>